<dbReference type="SUPFAM" id="SSF52540">
    <property type="entry name" value="P-loop containing nucleoside triphosphate hydrolases"/>
    <property type="match status" value="1"/>
</dbReference>
<keyword evidence="7" id="KW-1185">Reference proteome</keyword>
<protein>
    <submittedName>
        <fullName evidence="6">ATP-dependent RNA helicase DDX1-like</fullName>
    </submittedName>
</protein>
<keyword evidence="4" id="KW-0067">ATP-binding</keyword>
<comment type="caution">
    <text evidence="6">The sequence shown here is derived from an EMBL/GenBank/DDBJ whole genome shotgun (WGS) entry which is preliminary data.</text>
</comment>
<gene>
    <name evidence="6" type="ORF">PACLA_8A076564</name>
</gene>
<accession>A0A6S7KCR8</accession>
<organism evidence="6 7">
    <name type="scientific">Paramuricea clavata</name>
    <name type="common">Red gorgonian</name>
    <name type="synonym">Violescent sea-whip</name>
    <dbReference type="NCBI Taxonomy" id="317549"/>
    <lineage>
        <taxon>Eukaryota</taxon>
        <taxon>Metazoa</taxon>
        <taxon>Cnidaria</taxon>
        <taxon>Anthozoa</taxon>
        <taxon>Octocorallia</taxon>
        <taxon>Malacalcyonacea</taxon>
        <taxon>Plexauridae</taxon>
        <taxon>Paramuricea</taxon>
    </lineage>
</organism>
<dbReference type="PANTHER" id="PTHR47959:SF13">
    <property type="entry name" value="ATP-DEPENDENT RNA HELICASE RHLE"/>
    <property type="match status" value="1"/>
</dbReference>
<name>A0A6S7KCR8_PARCT</name>
<proteinExistence type="predicted"/>
<dbReference type="InterPro" id="IPR001650">
    <property type="entry name" value="Helicase_C-like"/>
</dbReference>
<dbReference type="Gene3D" id="3.40.50.300">
    <property type="entry name" value="P-loop containing nucleotide triphosphate hydrolases"/>
    <property type="match status" value="1"/>
</dbReference>
<sequence>MFSEATKILKAEYLVKAIRQHRMDQAIIFCRTKLDCDNIENYLLTLGGGNRAMVNEFSCVCLHSDRSVHERRENLTKFKEGEVRFLICTDVAARGIDVQSIPF</sequence>
<dbReference type="OrthoDB" id="1735at2759"/>
<dbReference type="InterPro" id="IPR050079">
    <property type="entry name" value="DEAD_box_RNA_helicase"/>
</dbReference>
<dbReference type="GO" id="GO:0016787">
    <property type="term" value="F:hydrolase activity"/>
    <property type="evidence" value="ECO:0007669"/>
    <property type="project" value="UniProtKB-KW"/>
</dbReference>
<dbReference type="EMBL" id="CACRXK020031770">
    <property type="protein sequence ID" value="CAB4043205.1"/>
    <property type="molecule type" value="Genomic_DNA"/>
</dbReference>
<dbReference type="PROSITE" id="PS51194">
    <property type="entry name" value="HELICASE_CTER"/>
    <property type="match status" value="1"/>
</dbReference>
<keyword evidence="1" id="KW-0547">Nucleotide-binding</keyword>
<dbReference type="GO" id="GO:0005524">
    <property type="term" value="F:ATP binding"/>
    <property type="evidence" value="ECO:0007669"/>
    <property type="project" value="UniProtKB-KW"/>
</dbReference>
<dbReference type="PANTHER" id="PTHR47959">
    <property type="entry name" value="ATP-DEPENDENT RNA HELICASE RHLE-RELATED"/>
    <property type="match status" value="1"/>
</dbReference>
<feature type="domain" description="Helicase C-terminal" evidence="5">
    <location>
        <begin position="10"/>
        <end position="103"/>
    </location>
</feature>
<keyword evidence="2" id="KW-0378">Hydrolase</keyword>
<evidence type="ECO:0000259" key="5">
    <source>
        <dbReference type="PROSITE" id="PS51194"/>
    </source>
</evidence>
<dbReference type="InterPro" id="IPR027417">
    <property type="entry name" value="P-loop_NTPase"/>
</dbReference>
<evidence type="ECO:0000313" key="6">
    <source>
        <dbReference type="EMBL" id="CAB4043205.1"/>
    </source>
</evidence>
<evidence type="ECO:0000313" key="7">
    <source>
        <dbReference type="Proteomes" id="UP001152795"/>
    </source>
</evidence>
<dbReference type="AlphaFoldDB" id="A0A6S7KCR8"/>
<evidence type="ECO:0000256" key="4">
    <source>
        <dbReference type="ARBA" id="ARBA00022840"/>
    </source>
</evidence>
<evidence type="ECO:0000256" key="2">
    <source>
        <dbReference type="ARBA" id="ARBA00022801"/>
    </source>
</evidence>
<evidence type="ECO:0000256" key="1">
    <source>
        <dbReference type="ARBA" id="ARBA00022741"/>
    </source>
</evidence>
<dbReference type="Pfam" id="PF00271">
    <property type="entry name" value="Helicase_C"/>
    <property type="match status" value="1"/>
</dbReference>
<dbReference type="GO" id="GO:0003724">
    <property type="term" value="F:RNA helicase activity"/>
    <property type="evidence" value="ECO:0007669"/>
    <property type="project" value="TreeGrafter"/>
</dbReference>
<reference evidence="6" key="1">
    <citation type="submission" date="2020-04" db="EMBL/GenBank/DDBJ databases">
        <authorList>
            <person name="Alioto T."/>
            <person name="Alioto T."/>
            <person name="Gomez Garrido J."/>
        </authorList>
    </citation>
    <scope>NUCLEOTIDE SEQUENCE</scope>
    <source>
        <strain evidence="6">A484AB</strain>
    </source>
</reference>
<dbReference type="GO" id="GO:0005829">
    <property type="term" value="C:cytosol"/>
    <property type="evidence" value="ECO:0007669"/>
    <property type="project" value="TreeGrafter"/>
</dbReference>
<feature type="non-terminal residue" evidence="6">
    <location>
        <position position="103"/>
    </location>
</feature>
<dbReference type="Proteomes" id="UP001152795">
    <property type="component" value="Unassembled WGS sequence"/>
</dbReference>
<keyword evidence="3 6" id="KW-0347">Helicase</keyword>
<dbReference type="CDD" id="cd18787">
    <property type="entry name" value="SF2_C_DEAD"/>
    <property type="match status" value="1"/>
</dbReference>
<evidence type="ECO:0000256" key="3">
    <source>
        <dbReference type="ARBA" id="ARBA00022806"/>
    </source>
</evidence>